<name>A0A0U3FL30_9CREN</name>
<dbReference type="AlphaFoldDB" id="A0A0U3FL30"/>
<sequence length="97" mass="11184">MKELHLAFLIYATQMAPKTQLDEVLAETLGVLMENEEDFVHAVKLTKILALDLQILAKAAVKAFGEKALEFKEVIEKEFKQGEQWERYVKRFSSKAR</sequence>
<dbReference type="EMBL" id="CP006867">
    <property type="protein sequence ID" value="ALU12534.1"/>
    <property type="molecule type" value="Genomic_DNA"/>
</dbReference>
<dbReference type="Proteomes" id="UP000060778">
    <property type="component" value="Chromosome"/>
</dbReference>
<accession>A0A0U3FL30</accession>
<keyword evidence="2" id="KW-1185">Reference proteome</keyword>
<dbReference type="RefSeq" id="WP_075049918.1">
    <property type="nucleotide sequence ID" value="NZ_CP006867.1"/>
</dbReference>
<dbReference type="KEGG" id="iis:EYM_04940"/>
<evidence type="ECO:0000313" key="1">
    <source>
        <dbReference type="EMBL" id="ALU12534.1"/>
    </source>
</evidence>
<organism evidence="1 2">
    <name type="scientific">Ignicoccus islandicus DSM 13165</name>
    <dbReference type="NCBI Taxonomy" id="940295"/>
    <lineage>
        <taxon>Archaea</taxon>
        <taxon>Thermoproteota</taxon>
        <taxon>Thermoprotei</taxon>
        <taxon>Desulfurococcales</taxon>
        <taxon>Desulfurococcaceae</taxon>
        <taxon>Ignicoccus</taxon>
    </lineage>
</organism>
<dbReference type="OrthoDB" id="377469at2157"/>
<evidence type="ECO:0000313" key="2">
    <source>
        <dbReference type="Proteomes" id="UP000060778"/>
    </source>
</evidence>
<protein>
    <submittedName>
        <fullName evidence="1">Uncharacterized protein</fullName>
    </submittedName>
</protein>
<dbReference type="STRING" id="940295.EYM_04940"/>
<dbReference type="GeneID" id="30680375"/>
<reference evidence="1 2" key="1">
    <citation type="submission" date="2013-11" db="EMBL/GenBank/DDBJ databases">
        <title>Comparative genomics of Ignicoccus.</title>
        <authorList>
            <person name="Podar M."/>
        </authorList>
    </citation>
    <scope>NUCLEOTIDE SEQUENCE [LARGE SCALE GENOMIC DNA]</scope>
    <source>
        <strain evidence="1 2">DSM 13165</strain>
    </source>
</reference>
<gene>
    <name evidence="1" type="ORF">EYM_04940</name>
</gene>
<proteinExistence type="predicted"/>